<proteinExistence type="predicted"/>
<sequence length="62" mass="7163">MPRWPGKSLCGLGWCMCTLKRLSGRRERTRADALSTNSYVYLFMFTLLSTTLLVEIVFTRLT</sequence>
<evidence type="ECO:0000256" key="1">
    <source>
        <dbReference type="SAM" id="Phobius"/>
    </source>
</evidence>
<name>A0A0A8YYE9_ARUDO</name>
<reference evidence="2" key="2">
    <citation type="journal article" date="2015" name="Data Brief">
        <title>Shoot transcriptome of the giant reed, Arundo donax.</title>
        <authorList>
            <person name="Barrero R.A."/>
            <person name="Guerrero F.D."/>
            <person name="Moolhuijzen P."/>
            <person name="Goolsby J.A."/>
            <person name="Tidwell J."/>
            <person name="Bellgard S.E."/>
            <person name="Bellgard M.I."/>
        </authorList>
    </citation>
    <scope>NUCLEOTIDE SEQUENCE</scope>
    <source>
        <tissue evidence="2">Shoot tissue taken approximately 20 cm above the soil surface</tissue>
    </source>
</reference>
<feature type="transmembrane region" description="Helical" evidence="1">
    <location>
        <begin position="40"/>
        <end position="58"/>
    </location>
</feature>
<keyword evidence="1" id="KW-0812">Transmembrane</keyword>
<reference evidence="2" key="1">
    <citation type="submission" date="2014-09" db="EMBL/GenBank/DDBJ databases">
        <authorList>
            <person name="Magalhaes I.L.F."/>
            <person name="Oliveira U."/>
            <person name="Santos F.R."/>
            <person name="Vidigal T.H.D.A."/>
            <person name="Brescovit A.D."/>
            <person name="Santos A.J."/>
        </authorList>
    </citation>
    <scope>NUCLEOTIDE SEQUENCE</scope>
    <source>
        <tissue evidence="2">Shoot tissue taken approximately 20 cm above the soil surface</tissue>
    </source>
</reference>
<keyword evidence="1" id="KW-1133">Transmembrane helix</keyword>
<protein>
    <submittedName>
        <fullName evidence="2">Uncharacterized protein</fullName>
    </submittedName>
</protein>
<dbReference type="AlphaFoldDB" id="A0A0A8YYE9"/>
<evidence type="ECO:0000313" key="2">
    <source>
        <dbReference type="EMBL" id="JAD30468.1"/>
    </source>
</evidence>
<organism evidence="2">
    <name type="scientific">Arundo donax</name>
    <name type="common">Giant reed</name>
    <name type="synonym">Donax arundinaceus</name>
    <dbReference type="NCBI Taxonomy" id="35708"/>
    <lineage>
        <taxon>Eukaryota</taxon>
        <taxon>Viridiplantae</taxon>
        <taxon>Streptophyta</taxon>
        <taxon>Embryophyta</taxon>
        <taxon>Tracheophyta</taxon>
        <taxon>Spermatophyta</taxon>
        <taxon>Magnoliopsida</taxon>
        <taxon>Liliopsida</taxon>
        <taxon>Poales</taxon>
        <taxon>Poaceae</taxon>
        <taxon>PACMAD clade</taxon>
        <taxon>Arundinoideae</taxon>
        <taxon>Arundineae</taxon>
        <taxon>Arundo</taxon>
    </lineage>
</organism>
<keyword evidence="1" id="KW-0472">Membrane</keyword>
<dbReference type="EMBL" id="GBRH01267427">
    <property type="protein sequence ID" value="JAD30468.1"/>
    <property type="molecule type" value="Transcribed_RNA"/>
</dbReference>
<accession>A0A0A8YYE9</accession>